<protein>
    <submittedName>
        <fullName evidence="1">Uncharacterized protein</fullName>
    </submittedName>
</protein>
<dbReference type="EMBL" id="NAFK01000172">
    <property type="protein sequence ID" value="OSJ24313.1"/>
    <property type="molecule type" value="Genomic_DNA"/>
</dbReference>
<proteinExistence type="predicted"/>
<accession>A0ABX3WX79</accession>
<evidence type="ECO:0000313" key="2">
    <source>
        <dbReference type="Proteomes" id="UP000193884"/>
    </source>
</evidence>
<sequence>MGPSSGRVPNKSLDWDVLAAVRLMMVKQLVGPFVVRFGERSGWPILAPLRDHGLDIVGGAKGTCWDAVGIDAIDRGGHGCVELYRRRIDRPFGIV</sequence>
<gene>
    <name evidence="1" type="ORF">BST63_27695</name>
</gene>
<keyword evidence="2" id="KW-1185">Reference proteome</keyword>
<evidence type="ECO:0000313" key="1">
    <source>
        <dbReference type="EMBL" id="OSJ24313.1"/>
    </source>
</evidence>
<reference evidence="1 2" key="1">
    <citation type="submission" date="2017-03" db="EMBL/GenBank/DDBJ databases">
        <title>Whole genome sequences of fourteen strains of Bradyrhizobium canariense and one strain of Bradyrhizobium japonicum isolated from Lupinus (Papilionoideae: Genisteae) species in Algeria.</title>
        <authorList>
            <person name="Crovadore J."/>
            <person name="Chekireb D."/>
            <person name="Brachmann A."/>
            <person name="Chablais R."/>
            <person name="Cochard B."/>
            <person name="Lefort F."/>
        </authorList>
    </citation>
    <scope>NUCLEOTIDE SEQUENCE [LARGE SCALE GENOMIC DNA]</scope>
    <source>
        <strain evidence="1 2">UBMAN05</strain>
    </source>
</reference>
<comment type="caution">
    <text evidence="1">The sequence shown here is derived from an EMBL/GenBank/DDBJ whole genome shotgun (WGS) entry which is preliminary data.</text>
</comment>
<dbReference type="Proteomes" id="UP000193884">
    <property type="component" value="Unassembled WGS sequence"/>
</dbReference>
<organism evidence="1 2">
    <name type="scientific">Bradyrhizobium canariense</name>
    <dbReference type="NCBI Taxonomy" id="255045"/>
    <lineage>
        <taxon>Bacteria</taxon>
        <taxon>Pseudomonadati</taxon>
        <taxon>Pseudomonadota</taxon>
        <taxon>Alphaproteobacteria</taxon>
        <taxon>Hyphomicrobiales</taxon>
        <taxon>Nitrobacteraceae</taxon>
        <taxon>Bradyrhizobium</taxon>
    </lineage>
</organism>
<name>A0ABX3WX79_9BRAD</name>